<protein>
    <submittedName>
        <fullName evidence="10">ABC transporter ATP-binding protein</fullName>
    </submittedName>
</protein>
<keyword evidence="4 10" id="KW-0067">ATP-binding</keyword>
<proteinExistence type="predicted"/>
<feature type="transmembrane region" description="Helical" evidence="7">
    <location>
        <begin position="155"/>
        <end position="173"/>
    </location>
</feature>
<keyword evidence="3" id="KW-0547">Nucleotide-binding</keyword>
<name>A0ABS1E9D9_9GAMM</name>
<dbReference type="InterPro" id="IPR036640">
    <property type="entry name" value="ABC1_TM_sf"/>
</dbReference>
<dbReference type="InterPro" id="IPR003593">
    <property type="entry name" value="AAA+_ATPase"/>
</dbReference>
<dbReference type="InterPro" id="IPR027417">
    <property type="entry name" value="P-loop_NTPase"/>
</dbReference>
<dbReference type="SMART" id="SM00382">
    <property type="entry name" value="AAA"/>
    <property type="match status" value="1"/>
</dbReference>
<dbReference type="PROSITE" id="PS50929">
    <property type="entry name" value="ABC_TM1F"/>
    <property type="match status" value="1"/>
</dbReference>
<keyword evidence="2 7" id="KW-0812">Transmembrane</keyword>
<keyword evidence="11" id="KW-1185">Reference proteome</keyword>
<feature type="transmembrane region" description="Helical" evidence="7">
    <location>
        <begin position="74"/>
        <end position="93"/>
    </location>
</feature>
<dbReference type="PANTHER" id="PTHR24221">
    <property type="entry name" value="ATP-BINDING CASSETTE SUB-FAMILY B"/>
    <property type="match status" value="1"/>
</dbReference>
<evidence type="ECO:0000256" key="4">
    <source>
        <dbReference type="ARBA" id="ARBA00022840"/>
    </source>
</evidence>
<evidence type="ECO:0000259" key="9">
    <source>
        <dbReference type="PROSITE" id="PS50929"/>
    </source>
</evidence>
<dbReference type="GO" id="GO:0005524">
    <property type="term" value="F:ATP binding"/>
    <property type="evidence" value="ECO:0007669"/>
    <property type="project" value="UniProtKB-KW"/>
</dbReference>
<reference evidence="10 11" key="1">
    <citation type="journal article" date="2020" name="Microorganisms">
        <title>Osmotic Adaptation and Compatible Solute Biosynthesis of Phototrophic Bacteria as Revealed from Genome Analyses.</title>
        <authorList>
            <person name="Imhoff J.F."/>
            <person name="Rahn T."/>
            <person name="Kunzel S."/>
            <person name="Keller A."/>
            <person name="Neulinger S.C."/>
        </authorList>
    </citation>
    <scope>NUCLEOTIDE SEQUENCE [LARGE SCALE GENOMIC DNA]</scope>
    <source>
        <strain evidence="10 11">DSM 15116</strain>
    </source>
</reference>
<dbReference type="RefSeq" id="WP_200260122.1">
    <property type="nucleotide sequence ID" value="NZ_NRSH01000117.1"/>
</dbReference>
<comment type="subcellular location">
    <subcellularLocation>
        <location evidence="1">Cell membrane</location>
        <topology evidence="1">Multi-pass membrane protein</topology>
    </subcellularLocation>
</comment>
<evidence type="ECO:0000313" key="10">
    <source>
        <dbReference type="EMBL" id="MBK1727240.1"/>
    </source>
</evidence>
<feature type="transmembrane region" description="Helical" evidence="7">
    <location>
        <begin position="21"/>
        <end position="45"/>
    </location>
</feature>
<dbReference type="InterPro" id="IPR017871">
    <property type="entry name" value="ABC_transporter-like_CS"/>
</dbReference>
<evidence type="ECO:0000256" key="7">
    <source>
        <dbReference type="SAM" id="Phobius"/>
    </source>
</evidence>
<dbReference type="PROSITE" id="PS50893">
    <property type="entry name" value="ABC_TRANSPORTER_2"/>
    <property type="match status" value="1"/>
</dbReference>
<evidence type="ECO:0000256" key="3">
    <source>
        <dbReference type="ARBA" id="ARBA00022741"/>
    </source>
</evidence>
<evidence type="ECO:0000256" key="2">
    <source>
        <dbReference type="ARBA" id="ARBA00022692"/>
    </source>
</evidence>
<feature type="domain" description="ABC transmembrane type-1" evidence="9">
    <location>
        <begin position="21"/>
        <end position="288"/>
    </location>
</feature>
<evidence type="ECO:0000256" key="6">
    <source>
        <dbReference type="ARBA" id="ARBA00023136"/>
    </source>
</evidence>
<sequence length="600" mass="64894">MPEVVRKLLALLDRRERLMALGLLALTIVNAAVQTLGIASVMPFLSVLADPETIHRNEWLSAAFTLLGFEETRGFLFFLGAVAFALIVLGNAVQAATQWATTRFVHMRQFSLSWRLMADYLRRPYTFFVTRNSSDLAKTILEETSQVITGGVMPALQLVSNSLLALAIVGFLLTVEPGLALIAAGAMSAIYGLIFLASKAWLRRIGAERVTANQERFTTVSEAFAGAKEIRLLGQERPYLQRYRQAARDFARHQANATLLGQLPQYAIEAVAVGGVFLLILYLMADGSGIAAVLPVLGVYAMAAKRLVPAFQKVFGAVAKLRFVMPAIDALLADLGEHADSLPLPQTHSGLEPLAPHREVALERVTYRYPGSSEPALHGLSLRIPANSTVGLIGSSGAGKSTLVDLLLGLLGPEDGAIRVDGVPVDSANLRRWQAGIGYVPQHIFLADDTVRGNIALGVPPAQVDEAAVERAARLANLHDFVVRELPQGYATVIGERGVRLSGGQRQRIGIARALYRDPPVLVFDEATSALDNATERAVMQAVHNLSSRKTIILIAHRLSTVKPCDQILVLSQGRIVEQGSWSELVHSGEQFHQLAAGLE</sequence>
<dbReference type="PANTHER" id="PTHR24221:SF654">
    <property type="entry name" value="ATP-BINDING CASSETTE SUB-FAMILY B MEMBER 6"/>
    <property type="match status" value="1"/>
</dbReference>
<keyword evidence="6 7" id="KW-0472">Membrane</keyword>
<dbReference type="InterPro" id="IPR003439">
    <property type="entry name" value="ABC_transporter-like_ATP-bd"/>
</dbReference>
<dbReference type="InterPro" id="IPR011527">
    <property type="entry name" value="ABC1_TM_dom"/>
</dbReference>
<evidence type="ECO:0000313" key="11">
    <source>
        <dbReference type="Proteomes" id="UP000738126"/>
    </source>
</evidence>
<evidence type="ECO:0000259" key="8">
    <source>
        <dbReference type="PROSITE" id="PS50893"/>
    </source>
</evidence>
<dbReference type="Gene3D" id="1.20.1560.10">
    <property type="entry name" value="ABC transporter type 1, transmembrane domain"/>
    <property type="match status" value="1"/>
</dbReference>
<organism evidence="10 11">
    <name type="scientific">Halorhodospira neutriphila</name>
    <dbReference type="NCBI Taxonomy" id="168379"/>
    <lineage>
        <taxon>Bacteria</taxon>
        <taxon>Pseudomonadati</taxon>
        <taxon>Pseudomonadota</taxon>
        <taxon>Gammaproteobacteria</taxon>
        <taxon>Chromatiales</taxon>
        <taxon>Ectothiorhodospiraceae</taxon>
        <taxon>Halorhodospira</taxon>
    </lineage>
</organism>
<gene>
    <name evidence="10" type="ORF">CKO13_09465</name>
</gene>
<dbReference type="PROSITE" id="PS00211">
    <property type="entry name" value="ABC_TRANSPORTER_1"/>
    <property type="match status" value="1"/>
</dbReference>
<dbReference type="Pfam" id="PF00005">
    <property type="entry name" value="ABC_tran"/>
    <property type="match status" value="1"/>
</dbReference>
<dbReference type="InterPro" id="IPR039421">
    <property type="entry name" value="Type_1_exporter"/>
</dbReference>
<feature type="transmembrane region" description="Helical" evidence="7">
    <location>
        <begin position="179"/>
        <end position="197"/>
    </location>
</feature>
<dbReference type="SUPFAM" id="SSF52540">
    <property type="entry name" value="P-loop containing nucleoside triphosphate hydrolases"/>
    <property type="match status" value="1"/>
</dbReference>
<dbReference type="EMBL" id="NRSH01000117">
    <property type="protein sequence ID" value="MBK1727240.1"/>
    <property type="molecule type" value="Genomic_DNA"/>
</dbReference>
<feature type="domain" description="ABC transporter" evidence="8">
    <location>
        <begin position="360"/>
        <end position="598"/>
    </location>
</feature>
<dbReference type="Gene3D" id="3.40.50.300">
    <property type="entry name" value="P-loop containing nucleotide triphosphate hydrolases"/>
    <property type="match status" value="1"/>
</dbReference>
<dbReference type="SUPFAM" id="SSF90123">
    <property type="entry name" value="ABC transporter transmembrane region"/>
    <property type="match status" value="1"/>
</dbReference>
<dbReference type="Proteomes" id="UP000738126">
    <property type="component" value="Unassembled WGS sequence"/>
</dbReference>
<comment type="caution">
    <text evidence="10">The sequence shown here is derived from an EMBL/GenBank/DDBJ whole genome shotgun (WGS) entry which is preliminary data.</text>
</comment>
<evidence type="ECO:0000256" key="5">
    <source>
        <dbReference type="ARBA" id="ARBA00022989"/>
    </source>
</evidence>
<accession>A0ABS1E9D9</accession>
<dbReference type="Pfam" id="PF00664">
    <property type="entry name" value="ABC_membrane"/>
    <property type="match status" value="1"/>
</dbReference>
<evidence type="ECO:0000256" key="1">
    <source>
        <dbReference type="ARBA" id="ARBA00004651"/>
    </source>
</evidence>
<keyword evidence="5 7" id="KW-1133">Transmembrane helix</keyword>